<dbReference type="GO" id="GO:0042732">
    <property type="term" value="P:D-xylose metabolic process"/>
    <property type="evidence" value="ECO:0007669"/>
    <property type="project" value="UniProtKB-KW"/>
</dbReference>
<dbReference type="RefSeq" id="WP_091728618.1">
    <property type="nucleotide sequence ID" value="NZ_LT629757.1"/>
</dbReference>
<evidence type="ECO:0000259" key="9">
    <source>
        <dbReference type="Pfam" id="PF02782"/>
    </source>
</evidence>
<dbReference type="GO" id="GO:0005524">
    <property type="term" value="F:ATP binding"/>
    <property type="evidence" value="ECO:0007669"/>
    <property type="project" value="UniProtKB-KW"/>
</dbReference>
<comment type="similarity">
    <text evidence="1">Belongs to the FGGY kinase family.</text>
</comment>
<evidence type="ECO:0000313" key="11">
    <source>
        <dbReference type="Proteomes" id="UP000198859"/>
    </source>
</evidence>
<dbReference type="InterPro" id="IPR013449">
    <property type="entry name" value="Rhamnulokinase"/>
</dbReference>
<accession>A0A1H1RYP6</accession>
<evidence type="ECO:0000259" key="8">
    <source>
        <dbReference type="Pfam" id="PF00370"/>
    </source>
</evidence>
<reference evidence="11" key="1">
    <citation type="submission" date="2016-10" db="EMBL/GenBank/DDBJ databases">
        <authorList>
            <person name="Varghese N."/>
            <person name="Submissions S."/>
        </authorList>
    </citation>
    <scope>NUCLEOTIDE SEQUENCE [LARGE SCALE GENOMIC DNA]</scope>
    <source>
        <strain evidence="11">DSM 22127</strain>
    </source>
</reference>
<keyword evidence="2" id="KW-0859">Xylose metabolism</keyword>
<evidence type="ECO:0000256" key="1">
    <source>
        <dbReference type="ARBA" id="ARBA00009156"/>
    </source>
</evidence>
<dbReference type="PANTHER" id="PTHR43095:SF5">
    <property type="entry name" value="XYLULOSE KINASE"/>
    <property type="match status" value="1"/>
</dbReference>
<dbReference type="InterPro" id="IPR018484">
    <property type="entry name" value="FGGY_N"/>
</dbReference>
<dbReference type="SUPFAM" id="SSF53067">
    <property type="entry name" value="Actin-like ATPase domain"/>
    <property type="match status" value="2"/>
</dbReference>
<dbReference type="PANTHER" id="PTHR43095">
    <property type="entry name" value="SUGAR KINASE"/>
    <property type="match status" value="1"/>
</dbReference>
<keyword evidence="5 10" id="KW-0418">Kinase</keyword>
<gene>
    <name evidence="10" type="ORF">SAMN04488570_1796</name>
</gene>
<dbReference type="OrthoDB" id="9761504at2"/>
<dbReference type="GO" id="GO:0008993">
    <property type="term" value="F:rhamnulokinase activity"/>
    <property type="evidence" value="ECO:0007669"/>
    <property type="project" value="InterPro"/>
</dbReference>
<organism evidence="10 11">
    <name type="scientific">Nocardioides scoriae</name>
    <dbReference type="NCBI Taxonomy" id="642780"/>
    <lineage>
        <taxon>Bacteria</taxon>
        <taxon>Bacillati</taxon>
        <taxon>Actinomycetota</taxon>
        <taxon>Actinomycetes</taxon>
        <taxon>Propionibacteriales</taxon>
        <taxon>Nocardioidaceae</taxon>
        <taxon>Nocardioides</taxon>
    </lineage>
</organism>
<keyword evidence="6" id="KW-0067">ATP-binding</keyword>
<evidence type="ECO:0000256" key="6">
    <source>
        <dbReference type="ARBA" id="ARBA00022840"/>
    </source>
</evidence>
<keyword evidence="11" id="KW-1185">Reference proteome</keyword>
<sequence>MSTGVPAAVRRRVAAVDLGAESGRVAVVAYDGQRLHLEVAHRFTHVPSVRDGLLRWDLDHIWAEVQRGLALVDAGPGPVDSVGVDAWGVDYGLLDADGTLVDTPTCYRDERNVATMRSALRTVGAARLYDASGVQIIPINTLFSLLSDVRDHAARIDAARTLLMLPDVVHHLLSGSTVTEFTAASTTAAMDMRTGRWATDLLDELGIPARLMPEVVPPGTDVGPLLGDFTGALAGARVVVPPAHDTASAVVATPLAGPHELFISSGTWSLVGVEVPEAVVSAASREANLTNEGGYAGTVRLLSNVMGLWLLQSCRRQWAAEGHDLSYQEIADLAAAEPGLRSVVNPDADEFLAPGDLPGRIRDYCARSGQPAPEGVGAVARCVIDSLALGYRGVAASIAEVTGQAPTAVVVTGGGSSHRLLSQLTADATGLPVRCGPVEATALGNGAVQLAALGELDGLPEIRRVVAASTEIVGYEPSTDAATRDAWATAAATFARLRRRDQTESGLVHADATT</sequence>
<evidence type="ECO:0000256" key="5">
    <source>
        <dbReference type="ARBA" id="ARBA00022777"/>
    </source>
</evidence>
<evidence type="ECO:0000256" key="7">
    <source>
        <dbReference type="ARBA" id="ARBA00023308"/>
    </source>
</evidence>
<name>A0A1H1RYP6_9ACTN</name>
<dbReference type="Proteomes" id="UP000198859">
    <property type="component" value="Chromosome I"/>
</dbReference>
<keyword evidence="3" id="KW-0808">Transferase</keyword>
<feature type="domain" description="Carbohydrate kinase FGGY C-terminal" evidence="9">
    <location>
        <begin position="262"/>
        <end position="452"/>
    </location>
</feature>
<evidence type="ECO:0000313" key="10">
    <source>
        <dbReference type="EMBL" id="SDS40109.1"/>
    </source>
</evidence>
<dbReference type="AlphaFoldDB" id="A0A1H1RYP6"/>
<dbReference type="Pfam" id="PF02782">
    <property type="entry name" value="FGGY_C"/>
    <property type="match status" value="1"/>
</dbReference>
<keyword evidence="2" id="KW-0119">Carbohydrate metabolism</keyword>
<dbReference type="InterPro" id="IPR050406">
    <property type="entry name" value="FGGY_Carb_Kinase"/>
</dbReference>
<dbReference type="Pfam" id="PF00370">
    <property type="entry name" value="FGGY_N"/>
    <property type="match status" value="1"/>
</dbReference>
<dbReference type="STRING" id="642780.SAMN04488570_1796"/>
<keyword evidence="4" id="KW-0547">Nucleotide-binding</keyword>
<dbReference type="InterPro" id="IPR043129">
    <property type="entry name" value="ATPase_NBD"/>
</dbReference>
<keyword evidence="7" id="KW-0684">Rhamnose metabolism</keyword>
<proteinExistence type="inferred from homology"/>
<evidence type="ECO:0000256" key="3">
    <source>
        <dbReference type="ARBA" id="ARBA00022679"/>
    </source>
</evidence>
<dbReference type="GO" id="GO:0019301">
    <property type="term" value="P:rhamnose catabolic process"/>
    <property type="evidence" value="ECO:0007669"/>
    <property type="project" value="InterPro"/>
</dbReference>
<dbReference type="Gene3D" id="3.30.420.40">
    <property type="match status" value="2"/>
</dbReference>
<evidence type="ECO:0000256" key="2">
    <source>
        <dbReference type="ARBA" id="ARBA00022629"/>
    </source>
</evidence>
<dbReference type="CDD" id="cd07771">
    <property type="entry name" value="ASKHA_NBD_FGGY_RhaB-like"/>
    <property type="match status" value="1"/>
</dbReference>
<dbReference type="InterPro" id="IPR018485">
    <property type="entry name" value="FGGY_C"/>
</dbReference>
<evidence type="ECO:0000256" key="4">
    <source>
        <dbReference type="ARBA" id="ARBA00022741"/>
    </source>
</evidence>
<feature type="domain" description="Carbohydrate kinase FGGY N-terminal" evidence="8">
    <location>
        <begin position="15"/>
        <end position="251"/>
    </location>
</feature>
<protein>
    <submittedName>
        <fullName evidence="10">L-rhamnulokinase</fullName>
    </submittedName>
</protein>
<dbReference type="EMBL" id="LT629757">
    <property type="protein sequence ID" value="SDS40109.1"/>
    <property type="molecule type" value="Genomic_DNA"/>
</dbReference>